<dbReference type="GO" id="GO:0042073">
    <property type="term" value="P:intraciliary transport"/>
    <property type="evidence" value="ECO:0007669"/>
    <property type="project" value="InterPro"/>
</dbReference>
<evidence type="ECO:0000313" key="1">
    <source>
        <dbReference type="EMBL" id="VDP33721.1"/>
    </source>
</evidence>
<reference evidence="1 2" key="1">
    <citation type="submission" date="2018-11" db="EMBL/GenBank/DDBJ databases">
        <authorList>
            <consortium name="Pathogen Informatics"/>
        </authorList>
    </citation>
    <scope>NUCLEOTIDE SEQUENCE [LARGE SCALE GENOMIC DNA]</scope>
    <source>
        <strain>Denwood</strain>
        <strain evidence="2">Zambia</strain>
    </source>
</reference>
<dbReference type="GO" id="GO:0030992">
    <property type="term" value="C:intraciliary transport particle B"/>
    <property type="evidence" value="ECO:0007669"/>
    <property type="project" value="InterPro"/>
</dbReference>
<dbReference type="PANTHER" id="PTHR15614">
    <property type="entry name" value="INTRAFLAGELLAR TRANSPORT PROTEIN 81 HOMOLOG"/>
    <property type="match status" value="1"/>
</dbReference>
<name>A0A183NWB4_9TREM</name>
<dbReference type="InterPro" id="IPR029600">
    <property type="entry name" value="IFT81"/>
</dbReference>
<keyword evidence="2" id="KW-1185">Reference proteome</keyword>
<dbReference type="GO" id="GO:0015631">
    <property type="term" value="F:tubulin binding"/>
    <property type="evidence" value="ECO:0007669"/>
    <property type="project" value="InterPro"/>
</dbReference>
<dbReference type="EMBL" id="UZAL01027568">
    <property type="protein sequence ID" value="VDP33721.1"/>
    <property type="molecule type" value="Genomic_DNA"/>
</dbReference>
<gene>
    <name evidence="1" type="ORF">SMTD_LOCUS6400</name>
</gene>
<protein>
    <submittedName>
        <fullName evidence="1">Uncharacterized protein</fullName>
    </submittedName>
</protein>
<accession>A0A183NWB4</accession>
<dbReference type="GO" id="GO:0060271">
    <property type="term" value="P:cilium assembly"/>
    <property type="evidence" value="ECO:0007669"/>
    <property type="project" value="InterPro"/>
</dbReference>
<dbReference type="Proteomes" id="UP000269396">
    <property type="component" value="Unassembled WGS sequence"/>
</dbReference>
<sequence>MSELKKRAYLAQYLVKVSIPVDFMQDEEIAGLYQQIANTDQRIQITQQQLKELRKTTTNSTATGRNL</sequence>
<organism evidence="1 2">
    <name type="scientific">Schistosoma mattheei</name>
    <dbReference type="NCBI Taxonomy" id="31246"/>
    <lineage>
        <taxon>Eukaryota</taxon>
        <taxon>Metazoa</taxon>
        <taxon>Spiralia</taxon>
        <taxon>Lophotrochozoa</taxon>
        <taxon>Platyhelminthes</taxon>
        <taxon>Trematoda</taxon>
        <taxon>Digenea</taxon>
        <taxon>Strigeidida</taxon>
        <taxon>Schistosomatoidea</taxon>
        <taxon>Schistosomatidae</taxon>
        <taxon>Schistosoma</taxon>
    </lineage>
</organism>
<dbReference type="STRING" id="31246.A0A183NWB4"/>
<evidence type="ECO:0000313" key="2">
    <source>
        <dbReference type="Proteomes" id="UP000269396"/>
    </source>
</evidence>
<proteinExistence type="predicted"/>
<dbReference type="AlphaFoldDB" id="A0A183NWB4"/>
<dbReference type="PANTHER" id="PTHR15614:SF2">
    <property type="entry name" value="INTRAFLAGELLAR TRANSPORT PROTEIN 81 HOMOLOG"/>
    <property type="match status" value="1"/>
</dbReference>
<dbReference type="GO" id="GO:0036064">
    <property type="term" value="C:ciliary basal body"/>
    <property type="evidence" value="ECO:0007669"/>
    <property type="project" value="TreeGrafter"/>
</dbReference>